<dbReference type="RefSeq" id="WP_068879521.1">
    <property type="nucleotide sequence ID" value="NZ_LNTU01000001.1"/>
</dbReference>
<dbReference type="AlphaFoldDB" id="A0A135HYK9"/>
<name>A0A135HYK9_9HYPH</name>
<dbReference type="InterPro" id="IPR011990">
    <property type="entry name" value="TPR-like_helical_dom_sf"/>
</dbReference>
<evidence type="ECO:0000313" key="2">
    <source>
        <dbReference type="Proteomes" id="UP000070107"/>
    </source>
</evidence>
<organism evidence="1 2">
    <name type="scientific">Paramesorhizobium deserti</name>
    <dbReference type="NCBI Taxonomy" id="1494590"/>
    <lineage>
        <taxon>Bacteria</taxon>
        <taxon>Pseudomonadati</taxon>
        <taxon>Pseudomonadota</taxon>
        <taxon>Alphaproteobacteria</taxon>
        <taxon>Hyphomicrobiales</taxon>
        <taxon>Phyllobacteriaceae</taxon>
        <taxon>Paramesorhizobium</taxon>
    </lineage>
</organism>
<reference evidence="1 2" key="1">
    <citation type="submission" date="2015-11" db="EMBL/GenBank/DDBJ databases">
        <title>Draft genome sequence of Paramesorhizobium deserti A-3-E, a strain highly resistant to diverse beta-lactam antibiotics.</title>
        <authorList>
            <person name="Lv R."/>
            <person name="Yang X."/>
            <person name="Fang N."/>
            <person name="Guo J."/>
            <person name="Luo X."/>
            <person name="Peng F."/>
            <person name="Yang R."/>
            <person name="Cui Y."/>
            <person name="Fang C."/>
            <person name="Song Y."/>
        </authorList>
    </citation>
    <scope>NUCLEOTIDE SEQUENCE [LARGE SCALE GENOMIC DNA]</scope>
    <source>
        <strain evidence="1 2">A-3-E</strain>
    </source>
</reference>
<keyword evidence="2" id="KW-1185">Reference proteome</keyword>
<evidence type="ECO:0008006" key="3">
    <source>
        <dbReference type="Google" id="ProtNLM"/>
    </source>
</evidence>
<dbReference type="Proteomes" id="UP000070107">
    <property type="component" value="Unassembled WGS sequence"/>
</dbReference>
<dbReference type="STRING" id="1494590.ATN84_00100"/>
<gene>
    <name evidence="1" type="ORF">ATN84_00100</name>
</gene>
<accession>A0A135HYK9</accession>
<protein>
    <recommendedName>
        <fullName evidence="3">Sel1 repeat protein</fullName>
    </recommendedName>
</protein>
<comment type="caution">
    <text evidence="1">The sequence shown here is derived from an EMBL/GenBank/DDBJ whole genome shotgun (WGS) entry which is preliminary data.</text>
</comment>
<dbReference type="EMBL" id="LNTU01000001">
    <property type="protein sequence ID" value="KXF78251.1"/>
    <property type="molecule type" value="Genomic_DNA"/>
</dbReference>
<dbReference type="OrthoDB" id="5321503at2"/>
<evidence type="ECO:0000313" key="1">
    <source>
        <dbReference type="EMBL" id="KXF78251.1"/>
    </source>
</evidence>
<dbReference type="Gene3D" id="1.25.40.10">
    <property type="entry name" value="Tetratricopeptide repeat domain"/>
    <property type="match status" value="1"/>
</dbReference>
<sequence>MARYELHGTEQGTMGASAQADILFEMGMMYATGRDCDVDVVTAHKWFNIAAIKGNDRAATMRSELAATMSKTELASALRAARDWMTTH</sequence>
<dbReference type="SUPFAM" id="SSF81901">
    <property type="entry name" value="HCP-like"/>
    <property type="match status" value="1"/>
</dbReference>
<proteinExistence type="predicted"/>